<dbReference type="AlphaFoldDB" id="A0AAV4QUY8"/>
<feature type="compositionally biased region" description="Polar residues" evidence="1">
    <location>
        <begin position="98"/>
        <end position="115"/>
    </location>
</feature>
<evidence type="ECO:0000256" key="1">
    <source>
        <dbReference type="SAM" id="MobiDB-lite"/>
    </source>
</evidence>
<evidence type="ECO:0000313" key="3">
    <source>
        <dbReference type="Proteomes" id="UP001054837"/>
    </source>
</evidence>
<name>A0AAV4QUY8_9ARAC</name>
<gene>
    <name evidence="2" type="ORF">CDAR_96741</name>
</gene>
<protein>
    <submittedName>
        <fullName evidence="2">Uncharacterized protein</fullName>
    </submittedName>
</protein>
<comment type="caution">
    <text evidence="2">The sequence shown here is derived from an EMBL/GenBank/DDBJ whole genome shotgun (WGS) entry which is preliminary data.</text>
</comment>
<feature type="region of interest" description="Disordered" evidence="1">
    <location>
        <begin position="84"/>
        <end position="115"/>
    </location>
</feature>
<keyword evidence="3" id="KW-1185">Reference proteome</keyword>
<dbReference type="EMBL" id="BPLQ01005166">
    <property type="protein sequence ID" value="GIY13057.1"/>
    <property type="molecule type" value="Genomic_DNA"/>
</dbReference>
<accession>A0AAV4QUY8</accession>
<sequence length="115" mass="12854">MTIAAVRLRTNFYLWNGQEACIRKRGGGGEDRKRGGVGVGVEDPQQNSITQTFTLWRAPGIKLEFREMTSELLDTWVMSFLEDPFEGSSRGAGRIESGRSSFDSFRGTNGMQNSR</sequence>
<dbReference type="Proteomes" id="UP001054837">
    <property type="component" value="Unassembled WGS sequence"/>
</dbReference>
<organism evidence="2 3">
    <name type="scientific">Caerostris darwini</name>
    <dbReference type="NCBI Taxonomy" id="1538125"/>
    <lineage>
        <taxon>Eukaryota</taxon>
        <taxon>Metazoa</taxon>
        <taxon>Ecdysozoa</taxon>
        <taxon>Arthropoda</taxon>
        <taxon>Chelicerata</taxon>
        <taxon>Arachnida</taxon>
        <taxon>Araneae</taxon>
        <taxon>Araneomorphae</taxon>
        <taxon>Entelegynae</taxon>
        <taxon>Araneoidea</taxon>
        <taxon>Araneidae</taxon>
        <taxon>Caerostris</taxon>
    </lineage>
</organism>
<feature type="region of interest" description="Disordered" evidence="1">
    <location>
        <begin position="24"/>
        <end position="44"/>
    </location>
</feature>
<evidence type="ECO:0000313" key="2">
    <source>
        <dbReference type="EMBL" id="GIY13057.1"/>
    </source>
</evidence>
<reference evidence="2 3" key="1">
    <citation type="submission" date="2021-06" db="EMBL/GenBank/DDBJ databases">
        <title>Caerostris darwini draft genome.</title>
        <authorList>
            <person name="Kono N."/>
            <person name="Arakawa K."/>
        </authorList>
    </citation>
    <scope>NUCLEOTIDE SEQUENCE [LARGE SCALE GENOMIC DNA]</scope>
</reference>
<proteinExistence type="predicted"/>